<keyword evidence="4" id="KW-1185">Reference proteome</keyword>
<sequence>MNSKHLLLLTKLLLSWLPACLPAAASALDFQSVAPGVAILRTAPSVQAKPIFVLSRATPLEVMLLDGDWAKVRDRDGTMGWLERKRLSTRSMVVVNLKRTVVRAKADESASVLFEVEKDVLLEALERPNSGWVKVRLQNGPVGFIRLNEIWGM</sequence>
<comment type="caution">
    <text evidence="3">The sequence shown here is derived from an EMBL/GenBank/DDBJ whole genome shotgun (WGS) entry which is preliminary data.</text>
</comment>
<feature type="domain" description="SH3b" evidence="2">
    <location>
        <begin position="37"/>
        <end position="87"/>
    </location>
</feature>
<dbReference type="InterPro" id="IPR010466">
    <property type="entry name" value="DUF1058"/>
</dbReference>
<dbReference type="Pfam" id="PF06347">
    <property type="entry name" value="SH3_4"/>
    <property type="match status" value="1"/>
</dbReference>
<keyword evidence="1" id="KW-0732">Signal</keyword>
<dbReference type="EMBL" id="JACHHY010000007">
    <property type="protein sequence ID" value="MBB5018172.1"/>
    <property type="molecule type" value="Genomic_DNA"/>
</dbReference>
<feature type="chain" id="PRO_5033060409" evidence="1">
    <location>
        <begin position="28"/>
        <end position="153"/>
    </location>
</feature>
<name>A0A840MN49_9PROT</name>
<dbReference type="Proteomes" id="UP000575898">
    <property type="component" value="Unassembled WGS sequence"/>
</dbReference>
<dbReference type="Pfam" id="PF08239">
    <property type="entry name" value="SH3_3"/>
    <property type="match status" value="1"/>
</dbReference>
<dbReference type="AlphaFoldDB" id="A0A840MN49"/>
<evidence type="ECO:0000259" key="2">
    <source>
        <dbReference type="Pfam" id="PF08239"/>
    </source>
</evidence>
<evidence type="ECO:0000313" key="3">
    <source>
        <dbReference type="EMBL" id="MBB5018172.1"/>
    </source>
</evidence>
<proteinExistence type="predicted"/>
<feature type="signal peptide" evidence="1">
    <location>
        <begin position="1"/>
        <end position="27"/>
    </location>
</feature>
<dbReference type="Gene3D" id="2.30.30.40">
    <property type="entry name" value="SH3 Domains"/>
    <property type="match status" value="2"/>
</dbReference>
<accession>A0A840MN49</accession>
<reference evidence="3 4" key="1">
    <citation type="submission" date="2020-08" db="EMBL/GenBank/DDBJ databases">
        <title>Genomic Encyclopedia of Type Strains, Phase IV (KMG-IV): sequencing the most valuable type-strain genomes for metagenomic binning, comparative biology and taxonomic classification.</title>
        <authorList>
            <person name="Goeker M."/>
        </authorList>
    </citation>
    <scope>NUCLEOTIDE SEQUENCE [LARGE SCALE GENOMIC DNA]</scope>
    <source>
        <strain evidence="3 4">DSM 27165</strain>
    </source>
</reference>
<protein>
    <submittedName>
        <fullName evidence="3">SH3-like domain-containing protein</fullName>
    </submittedName>
</protein>
<dbReference type="RefSeq" id="WP_184037034.1">
    <property type="nucleotide sequence ID" value="NZ_JACHHY010000007.1"/>
</dbReference>
<gene>
    <name evidence="3" type="ORF">HNQ59_001457</name>
</gene>
<dbReference type="InterPro" id="IPR003646">
    <property type="entry name" value="SH3-like_bac-type"/>
</dbReference>
<organism evidence="3 4">
    <name type="scientific">Chitinivorax tropicus</name>
    <dbReference type="NCBI Taxonomy" id="714531"/>
    <lineage>
        <taxon>Bacteria</taxon>
        <taxon>Pseudomonadati</taxon>
        <taxon>Pseudomonadota</taxon>
        <taxon>Betaproteobacteria</taxon>
        <taxon>Chitinivorax</taxon>
    </lineage>
</organism>
<evidence type="ECO:0000256" key="1">
    <source>
        <dbReference type="SAM" id="SignalP"/>
    </source>
</evidence>
<evidence type="ECO:0000313" key="4">
    <source>
        <dbReference type="Proteomes" id="UP000575898"/>
    </source>
</evidence>